<evidence type="ECO:0000313" key="3">
    <source>
        <dbReference type="Proteomes" id="UP001305779"/>
    </source>
</evidence>
<comment type="caution">
    <text evidence="2">The sequence shown here is derived from an EMBL/GenBank/DDBJ whole genome shotgun (WGS) entry which is preliminary data.</text>
</comment>
<keyword evidence="3" id="KW-1185">Reference proteome</keyword>
<evidence type="ECO:0000313" key="2">
    <source>
        <dbReference type="EMBL" id="KAK4495061.1"/>
    </source>
</evidence>
<sequence length="244" mass="27963">MALSTTAAIRCAHLAVKASPLSRQTVFSTPRFSRAACLTSHPVRTKPSESRRSFTRSALHFQNKPSAKATRSTGEQQFDRDVEDRFVEKEWQIENAMRRLIEEAQSGSASGNAHSGYIREKRAQCLAADLVLVQTRREAWEALGARSDLERTTPRFSFYGTGKPQSYLRFNDALDELWFSEVKAWRLYTFSSLPEVGIEEKVWKSLFLVLKSCVYACMRVFLTPAVPLMRWMVNQERKEKDGKR</sequence>
<dbReference type="Proteomes" id="UP001305779">
    <property type="component" value="Unassembled WGS sequence"/>
</dbReference>
<proteinExistence type="predicted"/>
<gene>
    <name evidence="2" type="ORF">PRZ48_013388</name>
</gene>
<accession>A0ABR0E0V5</accession>
<feature type="compositionally biased region" description="Polar residues" evidence="1">
    <location>
        <begin position="63"/>
        <end position="76"/>
    </location>
</feature>
<reference evidence="2 3" key="1">
    <citation type="journal article" date="2023" name="G3 (Bethesda)">
        <title>A chromosome-level genome assembly of Zasmidium syzygii isolated from banana leaves.</title>
        <authorList>
            <person name="van Westerhoven A.C."/>
            <person name="Mehrabi R."/>
            <person name="Talebi R."/>
            <person name="Steentjes M.B.F."/>
            <person name="Corcolon B."/>
            <person name="Chong P.A."/>
            <person name="Kema G.H.J."/>
            <person name="Seidl M.F."/>
        </authorList>
    </citation>
    <scope>NUCLEOTIDE SEQUENCE [LARGE SCALE GENOMIC DNA]</scope>
    <source>
        <strain evidence="2 3">P124</strain>
    </source>
</reference>
<organism evidence="2 3">
    <name type="scientific">Zasmidium cellare</name>
    <name type="common">Wine cellar mold</name>
    <name type="synonym">Racodium cellare</name>
    <dbReference type="NCBI Taxonomy" id="395010"/>
    <lineage>
        <taxon>Eukaryota</taxon>
        <taxon>Fungi</taxon>
        <taxon>Dikarya</taxon>
        <taxon>Ascomycota</taxon>
        <taxon>Pezizomycotina</taxon>
        <taxon>Dothideomycetes</taxon>
        <taxon>Dothideomycetidae</taxon>
        <taxon>Mycosphaerellales</taxon>
        <taxon>Mycosphaerellaceae</taxon>
        <taxon>Zasmidium</taxon>
    </lineage>
</organism>
<feature type="region of interest" description="Disordered" evidence="1">
    <location>
        <begin position="40"/>
        <end position="79"/>
    </location>
</feature>
<evidence type="ECO:0000256" key="1">
    <source>
        <dbReference type="SAM" id="MobiDB-lite"/>
    </source>
</evidence>
<protein>
    <submittedName>
        <fullName evidence="2">Uncharacterized protein</fullName>
    </submittedName>
</protein>
<name>A0ABR0E0V5_ZASCE</name>
<dbReference type="EMBL" id="JAXOVC010000012">
    <property type="protein sequence ID" value="KAK4495061.1"/>
    <property type="molecule type" value="Genomic_DNA"/>
</dbReference>